<dbReference type="AlphaFoldDB" id="C8XKK9"/>
<dbReference type="OrthoDB" id="9794018at2"/>
<gene>
    <name evidence="4" type="primary">cysH</name>
    <name evidence="6" type="ordered locus">Namu_4379</name>
</gene>
<dbReference type="Gene3D" id="3.40.50.620">
    <property type="entry name" value="HUPs"/>
    <property type="match status" value="1"/>
</dbReference>
<dbReference type="GO" id="GO:0043866">
    <property type="term" value="F:adenylyl-sulfate reductase (thioredoxin) activity"/>
    <property type="evidence" value="ECO:0007669"/>
    <property type="project" value="UniProtKB-EC"/>
</dbReference>
<dbReference type="eggNOG" id="COG0175">
    <property type="taxonomic scope" value="Bacteria"/>
</dbReference>
<dbReference type="EC" id="1.8.4.10" evidence="4"/>
<dbReference type="CDD" id="cd23945">
    <property type="entry name" value="PAPS_reductase"/>
    <property type="match status" value="1"/>
</dbReference>
<dbReference type="GO" id="GO:0070814">
    <property type="term" value="P:hydrogen sulfide biosynthetic process"/>
    <property type="evidence" value="ECO:0007669"/>
    <property type="project" value="UniProtKB-UniRule"/>
</dbReference>
<dbReference type="GO" id="GO:0019379">
    <property type="term" value="P:sulfate assimilation, phosphoadenylyl sulfate reduction by phosphoadenylyl-sulfate reductase (thioredoxin)"/>
    <property type="evidence" value="ECO:0007669"/>
    <property type="project" value="UniProtKB-UniRule"/>
</dbReference>
<accession>C8XKK9</accession>
<comment type="cofactor">
    <cofactor evidence="4">
        <name>[4Fe-4S] cluster</name>
        <dbReference type="ChEBI" id="CHEBI:49883"/>
    </cofactor>
    <text evidence="4">Binds 1 [4Fe-4S] cluster per subunit.</text>
</comment>
<dbReference type="InterPro" id="IPR014729">
    <property type="entry name" value="Rossmann-like_a/b/a_fold"/>
</dbReference>
<sequence>MTIAALRTPAELEVIAERGARELADASAQEILRWAADEFGPGFAVAGSMQDNVLVHLASVVVPGIDVLFLDTGYHFIETIGTADAIEAVYPVTLRRLLPLQTVAEQDAEHGKDLFARDPDLCCALRKVAPLNKALRGYEAWATGMRRSEAVTRANTPVVQFDAKRGKVRIAPLAAWSDDDVAHYIERNNVLVNPLLSDEYPSIGCEPCTRRVLPGQDSRAGRWAGLTKTECGINT</sequence>
<feature type="binding site" evidence="4">
    <location>
        <position position="208"/>
    </location>
    <ligand>
        <name>[4Fe-4S] cluster</name>
        <dbReference type="ChEBI" id="CHEBI:49883"/>
    </ligand>
</feature>
<dbReference type="PIRSF" id="PIRSF000857">
    <property type="entry name" value="PAPS_reductase"/>
    <property type="match status" value="1"/>
</dbReference>
<keyword evidence="4" id="KW-0963">Cytoplasm</keyword>
<reference evidence="6 7" key="2">
    <citation type="journal article" date="2010" name="Stand. Genomic Sci.">
        <title>Complete genome sequence of Nakamurella multipartita type strain (Y-104).</title>
        <authorList>
            <person name="Tice H."/>
            <person name="Mayilraj S."/>
            <person name="Sims D."/>
            <person name="Lapidus A."/>
            <person name="Nolan M."/>
            <person name="Lucas S."/>
            <person name="Glavina Del Rio T."/>
            <person name="Copeland A."/>
            <person name="Cheng J.F."/>
            <person name="Meincke L."/>
            <person name="Bruce D."/>
            <person name="Goodwin L."/>
            <person name="Pitluck S."/>
            <person name="Ivanova N."/>
            <person name="Mavromatis K."/>
            <person name="Ovchinnikova G."/>
            <person name="Pati A."/>
            <person name="Chen A."/>
            <person name="Palaniappan K."/>
            <person name="Land M."/>
            <person name="Hauser L."/>
            <person name="Chang Y.J."/>
            <person name="Jeffries C.D."/>
            <person name="Detter J.C."/>
            <person name="Brettin T."/>
            <person name="Rohde M."/>
            <person name="Goker M."/>
            <person name="Bristow J."/>
            <person name="Eisen J.A."/>
            <person name="Markowitz V."/>
            <person name="Hugenholtz P."/>
            <person name="Kyrpides N.C."/>
            <person name="Klenk H.P."/>
            <person name="Chen F."/>
        </authorList>
    </citation>
    <scope>NUCLEOTIDE SEQUENCE [LARGE SCALE GENOMIC DNA]</scope>
    <source>
        <strain evidence="7">ATCC 700099 / DSM 44233 / CIP 104796 / JCM 9543 / NBRC 105858 / Y-104</strain>
    </source>
</reference>
<feature type="binding site" evidence="4">
    <location>
        <position position="122"/>
    </location>
    <ligand>
        <name>[4Fe-4S] cluster</name>
        <dbReference type="ChEBI" id="CHEBI:49883"/>
    </ligand>
</feature>
<comment type="function">
    <text evidence="4">Catalyzes the formation of sulfite from adenosine 5'-phosphosulfate (APS) using thioredoxin as an electron donor.</text>
</comment>
<evidence type="ECO:0000256" key="3">
    <source>
        <dbReference type="ARBA" id="ARBA00024327"/>
    </source>
</evidence>
<evidence type="ECO:0000256" key="4">
    <source>
        <dbReference type="HAMAP-Rule" id="MF_00063"/>
    </source>
</evidence>
<dbReference type="STRING" id="479431.Namu_4379"/>
<evidence type="ECO:0000313" key="6">
    <source>
        <dbReference type="EMBL" id="ACV80666.1"/>
    </source>
</evidence>
<dbReference type="InParanoid" id="C8XKK9"/>
<protein>
    <recommendedName>
        <fullName evidence="4">Adenosine 5'-phosphosulfate reductase</fullName>
        <shortName evidence="4">APS reductase</shortName>
        <ecNumber evidence="4">1.8.4.10</ecNumber>
    </recommendedName>
    <alternativeName>
        <fullName evidence="4">5'-adenylylsulfate reductase</fullName>
    </alternativeName>
    <alternativeName>
        <fullName evidence="4">Thioredoxin-dependent 5'-adenylylsulfate reductase</fullName>
    </alternativeName>
</protein>
<dbReference type="Proteomes" id="UP000002218">
    <property type="component" value="Chromosome"/>
</dbReference>
<organism evidence="6 7">
    <name type="scientific">Nakamurella multipartita (strain ATCC 700099 / DSM 44233 / CIP 104796 / JCM 9543 / NBRC 105858 / Y-104)</name>
    <name type="common">Microsphaera multipartita</name>
    <dbReference type="NCBI Taxonomy" id="479431"/>
    <lineage>
        <taxon>Bacteria</taxon>
        <taxon>Bacillati</taxon>
        <taxon>Actinomycetota</taxon>
        <taxon>Actinomycetes</taxon>
        <taxon>Nakamurellales</taxon>
        <taxon>Nakamurellaceae</taxon>
        <taxon>Nakamurella</taxon>
    </lineage>
</organism>
<dbReference type="PANTHER" id="PTHR46509:SF1">
    <property type="entry name" value="PHOSPHOADENOSINE PHOSPHOSULFATE REDUCTASE"/>
    <property type="match status" value="1"/>
</dbReference>
<keyword evidence="4" id="KW-0411">Iron-sulfur</keyword>
<dbReference type="RefSeq" id="WP_015749490.1">
    <property type="nucleotide sequence ID" value="NC_013235.1"/>
</dbReference>
<dbReference type="PANTHER" id="PTHR46509">
    <property type="entry name" value="PHOSPHOADENOSINE PHOSPHOSULFATE REDUCTASE"/>
    <property type="match status" value="1"/>
</dbReference>
<feature type="domain" description="Phosphoadenosine phosphosulphate reductase" evidence="5">
    <location>
        <begin position="44"/>
        <end position="210"/>
    </location>
</feature>
<dbReference type="HAMAP" id="MF_00063">
    <property type="entry name" value="CysH"/>
    <property type="match status" value="1"/>
</dbReference>
<dbReference type="Pfam" id="PF01507">
    <property type="entry name" value="PAPS_reduct"/>
    <property type="match status" value="1"/>
</dbReference>
<keyword evidence="2 4" id="KW-0560">Oxidoreductase</keyword>
<reference evidence="7" key="1">
    <citation type="submission" date="2009-09" db="EMBL/GenBank/DDBJ databases">
        <title>The complete genome of Nakamurella multipartita DSM 44233.</title>
        <authorList>
            <consortium name="US DOE Joint Genome Institute (JGI-PGF)"/>
            <person name="Lucas S."/>
            <person name="Copeland A."/>
            <person name="Lapidus A."/>
            <person name="Glavina del Rio T."/>
            <person name="Dalin E."/>
            <person name="Tice H."/>
            <person name="Bruce D."/>
            <person name="Goodwin L."/>
            <person name="Pitluck S."/>
            <person name="Kyrpides N."/>
            <person name="Mavromatis K."/>
            <person name="Ivanova N."/>
            <person name="Ovchinnikova G."/>
            <person name="Sims D."/>
            <person name="Meincke L."/>
            <person name="Brettin T."/>
            <person name="Detter J.C."/>
            <person name="Han C."/>
            <person name="Larimer F."/>
            <person name="Land M."/>
            <person name="Hauser L."/>
            <person name="Markowitz V."/>
            <person name="Cheng J.-F."/>
            <person name="Hugenholtz P."/>
            <person name="Woyke T."/>
            <person name="Wu D."/>
            <person name="Klenk H.-P."/>
            <person name="Eisen J.A."/>
        </authorList>
    </citation>
    <scope>NUCLEOTIDE SEQUENCE [LARGE SCALE GENOMIC DNA]</scope>
    <source>
        <strain evidence="7">ATCC 700099 / DSM 44233 / CIP 104796 / JCM 9543 / NBRC 105858 / Y-104</strain>
    </source>
</reference>
<evidence type="ECO:0000256" key="1">
    <source>
        <dbReference type="ARBA" id="ARBA00009732"/>
    </source>
</evidence>
<keyword evidence="7" id="KW-1185">Reference proteome</keyword>
<comment type="catalytic activity">
    <reaction evidence="4">
        <text>[thioredoxin]-disulfide + sulfite + AMP + 2 H(+) = adenosine 5'-phosphosulfate + [thioredoxin]-dithiol</text>
        <dbReference type="Rhea" id="RHEA:21976"/>
        <dbReference type="Rhea" id="RHEA-COMP:10698"/>
        <dbReference type="Rhea" id="RHEA-COMP:10700"/>
        <dbReference type="ChEBI" id="CHEBI:15378"/>
        <dbReference type="ChEBI" id="CHEBI:17359"/>
        <dbReference type="ChEBI" id="CHEBI:29950"/>
        <dbReference type="ChEBI" id="CHEBI:50058"/>
        <dbReference type="ChEBI" id="CHEBI:58243"/>
        <dbReference type="ChEBI" id="CHEBI:456215"/>
        <dbReference type="EC" id="1.8.4.10"/>
    </reaction>
</comment>
<dbReference type="EMBL" id="CP001737">
    <property type="protein sequence ID" value="ACV80666.1"/>
    <property type="molecule type" value="Genomic_DNA"/>
</dbReference>
<evidence type="ECO:0000256" key="2">
    <source>
        <dbReference type="ARBA" id="ARBA00023002"/>
    </source>
</evidence>
<evidence type="ECO:0000259" key="5">
    <source>
        <dbReference type="Pfam" id="PF01507"/>
    </source>
</evidence>
<proteinExistence type="inferred from homology"/>
<feature type="active site" description="Nucleophile; cysteine thiosulfonate intermediate" evidence="4">
    <location>
        <position position="231"/>
    </location>
</feature>
<feature type="binding site" evidence="4">
    <location>
        <position position="123"/>
    </location>
    <ligand>
        <name>[4Fe-4S] cluster</name>
        <dbReference type="ChEBI" id="CHEBI:49883"/>
    </ligand>
</feature>
<feature type="binding site" evidence="4">
    <location>
        <position position="205"/>
    </location>
    <ligand>
        <name>[4Fe-4S] cluster</name>
        <dbReference type="ChEBI" id="CHEBI:49883"/>
    </ligand>
</feature>
<dbReference type="InterPro" id="IPR004511">
    <property type="entry name" value="PAPS/APS_Rdtase"/>
</dbReference>
<dbReference type="KEGG" id="nml:Namu_4379"/>
<dbReference type="NCBIfam" id="TIGR00434">
    <property type="entry name" value="cysH"/>
    <property type="match status" value="1"/>
</dbReference>
<comment type="pathway">
    <text evidence="3 4">Sulfur metabolism; hydrogen sulfide biosynthesis; sulfite from sulfate.</text>
</comment>
<dbReference type="HOGENOM" id="CLU_044089_2_0_11"/>
<dbReference type="GO" id="GO:0005737">
    <property type="term" value="C:cytoplasm"/>
    <property type="evidence" value="ECO:0007669"/>
    <property type="project" value="UniProtKB-SubCell"/>
</dbReference>
<dbReference type="InterPro" id="IPR002500">
    <property type="entry name" value="PAPS_reduct_dom"/>
</dbReference>
<dbReference type="FunCoup" id="C8XKK9">
    <property type="interactions" value="91"/>
</dbReference>
<dbReference type="SUPFAM" id="SSF52402">
    <property type="entry name" value="Adenine nucleotide alpha hydrolases-like"/>
    <property type="match status" value="1"/>
</dbReference>
<name>C8XKK9_NAKMY</name>
<dbReference type="GO" id="GO:0046872">
    <property type="term" value="F:metal ion binding"/>
    <property type="evidence" value="ECO:0007669"/>
    <property type="project" value="UniProtKB-KW"/>
</dbReference>
<dbReference type="GO" id="GO:0004604">
    <property type="term" value="F:phosphoadenylyl-sulfate reductase (thioredoxin) activity"/>
    <property type="evidence" value="ECO:0007669"/>
    <property type="project" value="UniProtKB-UniRule"/>
</dbReference>
<keyword evidence="4" id="KW-0408">Iron</keyword>
<comment type="similarity">
    <text evidence="1 4">Belongs to the PAPS reductase family. CysH subfamily.</text>
</comment>
<keyword evidence="4" id="KW-0479">Metal-binding</keyword>
<comment type="subcellular location">
    <subcellularLocation>
        <location evidence="4">Cytoplasm</location>
    </subcellularLocation>
</comment>
<dbReference type="NCBIfam" id="NF002537">
    <property type="entry name" value="PRK02090.1"/>
    <property type="match status" value="1"/>
</dbReference>
<dbReference type="GO" id="GO:0051539">
    <property type="term" value="F:4 iron, 4 sulfur cluster binding"/>
    <property type="evidence" value="ECO:0007669"/>
    <property type="project" value="UniProtKB-UniRule"/>
</dbReference>
<evidence type="ECO:0000313" key="7">
    <source>
        <dbReference type="Proteomes" id="UP000002218"/>
    </source>
</evidence>